<accession>A0ABS6V3N7</accession>
<evidence type="ECO:0000313" key="2">
    <source>
        <dbReference type="EMBL" id="MBW0144163.1"/>
    </source>
</evidence>
<evidence type="ECO:0000259" key="1">
    <source>
        <dbReference type="Pfam" id="PF06983"/>
    </source>
</evidence>
<feature type="domain" description="PhnB-like" evidence="1">
    <location>
        <begin position="4"/>
        <end position="118"/>
    </location>
</feature>
<dbReference type="Pfam" id="PF06983">
    <property type="entry name" value="3-dmu-9_3-mt"/>
    <property type="match status" value="1"/>
</dbReference>
<dbReference type="InterPro" id="IPR028973">
    <property type="entry name" value="PhnB-like"/>
</dbReference>
<sequence length="156" mass="16525">MSDLRPVLWLDTDIEKAANFYAAIFPDSRVASVGAAPMDYPGGAKGTPITVDMVIAGREVMLLAGGEHFAPSAATSLMVVTEDQPETDAAWDAILAAGGQPMACGWITDHFGFAWQITPRRLLDLLADEDKAATAFAAMQDMIKIDIAALNKAVGD</sequence>
<evidence type="ECO:0000313" key="3">
    <source>
        <dbReference type="Proteomes" id="UP000698028"/>
    </source>
</evidence>
<dbReference type="PANTHER" id="PTHR33990">
    <property type="entry name" value="PROTEIN YJDN-RELATED"/>
    <property type="match status" value="1"/>
</dbReference>
<reference evidence="2 3" key="1">
    <citation type="submission" date="2021-07" db="EMBL/GenBank/DDBJ databases">
        <title>The draft genome sequence of Sphingomicrobium sp. B8.</title>
        <authorList>
            <person name="Mu L."/>
        </authorList>
    </citation>
    <scope>NUCLEOTIDE SEQUENCE [LARGE SCALE GENOMIC DNA]</scope>
    <source>
        <strain evidence="2 3">B8</strain>
    </source>
</reference>
<dbReference type="EMBL" id="JAHVAH010000001">
    <property type="protein sequence ID" value="MBW0144163.1"/>
    <property type="molecule type" value="Genomic_DNA"/>
</dbReference>
<gene>
    <name evidence="2" type="ORF">KTQ36_02490</name>
</gene>
<keyword evidence="3" id="KW-1185">Reference proteome</keyword>
<dbReference type="Proteomes" id="UP000698028">
    <property type="component" value="Unassembled WGS sequence"/>
</dbReference>
<dbReference type="PIRSF" id="PIRSF021700">
    <property type="entry name" value="3_dmu_93_MTrfase"/>
    <property type="match status" value="1"/>
</dbReference>
<dbReference type="InterPro" id="IPR009725">
    <property type="entry name" value="3_dmu_93_MTrfase"/>
</dbReference>
<name>A0ABS6V3N7_9SPHN</name>
<dbReference type="PANTHER" id="PTHR33990:SF2">
    <property type="entry name" value="PHNB-LIKE DOMAIN-CONTAINING PROTEIN"/>
    <property type="match status" value="1"/>
</dbReference>
<dbReference type="RefSeq" id="WP_218632182.1">
    <property type="nucleotide sequence ID" value="NZ_JAHVAH010000001.1"/>
</dbReference>
<proteinExistence type="predicted"/>
<comment type="caution">
    <text evidence="2">The sequence shown here is derived from an EMBL/GenBank/DDBJ whole genome shotgun (WGS) entry which is preliminary data.</text>
</comment>
<organism evidence="2 3">
    <name type="scientific">Sphingomicrobium clamense</name>
    <dbReference type="NCBI Taxonomy" id="2851013"/>
    <lineage>
        <taxon>Bacteria</taxon>
        <taxon>Pseudomonadati</taxon>
        <taxon>Pseudomonadota</taxon>
        <taxon>Alphaproteobacteria</taxon>
        <taxon>Sphingomonadales</taxon>
        <taxon>Sphingomonadaceae</taxon>
        <taxon>Sphingomicrobium</taxon>
    </lineage>
</organism>
<protein>
    <submittedName>
        <fullName evidence="2">VOC family protein</fullName>
    </submittedName>
</protein>